<dbReference type="NCBIfam" id="TIGR01280">
    <property type="entry name" value="xseB"/>
    <property type="match status" value="1"/>
</dbReference>
<comment type="similarity">
    <text evidence="1 6">Belongs to the XseB family.</text>
</comment>
<keyword evidence="4 6" id="KW-0378">Hydrolase</keyword>
<dbReference type="Pfam" id="PF02609">
    <property type="entry name" value="Exonuc_VII_S"/>
    <property type="match status" value="1"/>
</dbReference>
<dbReference type="EMBL" id="LQWZ01000023">
    <property type="protein sequence ID" value="OAH55978.1"/>
    <property type="molecule type" value="Genomic_DNA"/>
</dbReference>
<dbReference type="SUPFAM" id="SSF116842">
    <property type="entry name" value="XseB-like"/>
    <property type="match status" value="1"/>
</dbReference>
<dbReference type="GO" id="GO:0005829">
    <property type="term" value="C:cytosol"/>
    <property type="evidence" value="ECO:0007669"/>
    <property type="project" value="TreeGrafter"/>
</dbReference>
<evidence type="ECO:0000256" key="2">
    <source>
        <dbReference type="ARBA" id="ARBA00022490"/>
    </source>
</evidence>
<dbReference type="RefSeq" id="WP_026221692.1">
    <property type="nucleotide sequence ID" value="NZ_LQWZ01000023.1"/>
</dbReference>
<dbReference type="Gene3D" id="1.10.287.1040">
    <property type="entry name" value="Exonuclease VII, small subunit"/>
    <property type="match status" value="1"/>
</dbReference>
<organism evidence="7 8">
    <name type="scientific">Domibacillus aminovorans</name>
    <dbReference type="NCBI Taxonomy" id="29332"/>
    <lineage>
        <taxon>Bacteria</taxon>
        <taxon>Bacillati</taxon>
        <taxon>Bacillota</taxon>
        <taxon>Bacilli</taxon>
        <taxon>Bacillales</taxon>
        <taxon>Bacillaceae</taxon>
        <taxon>Domibacillus</taxon>
    </lineage>
</organism>
<name>A0A177KRI1_9BACI</name>
<dbReference type="EC" id="3.1.11.6" evidence="6"/>
<dbReference type="OrthoDB" id="9798666at2"/>
<evidence type="ECO:0000256" key="3">
    <source>
        <dbReference type="ARBA" id="ARBA00022722"/>
    </source>
</evidence>
<protein>
    <recommendedName>
        <fullName evidence="6">Exodeoxyribonuclease 7 small subunit</fullName>
        <ecNumber evidence="6">3.1.11.6</ecNumber>
    </recommendedName>
    <alternativeName>
        <fullName evidence="6">Exodeoxyribonuclease VII small subunit</fullName>
        <shortName evidence="6">Exonuclease VII small subunit</shortName>
    </alternativeName>
</protein>
<comment type="caution">
    <text evidence="7">The sequence shown here is derived from an EMBL/GenBank/DDBJ whole genome shotgun (WGS) entry which is preliminary data.</text>
</comment>
<dbReference type="PANTHER" id="PTHR34137:SF1">
    <property type="entry name" value="EXODEOXYRIBONUCLEASE 7 SMALL SUBUNIT"/>
    <property type="match status" value="1"/>
</dbReference>
<accession>A0A177KRI1</accession>
<dbReference type="GO" id="GO:0009318">
    <property type="term" value="C:exodeoxyribonuclease VII complex"/>
    <property type="evidence" value="ECO:0007669"/>
    <property type="project" value="UniProtKB-UniRule"/>
</dbReference>
<evidence type="ECO:0000313" key="7">
    <source>
        <dbReference type="EMBL" id="OAH55978.1"/>
    </source>
</evidence>
<evidence type="ECO:0000256" key="1">
    <source>
        <dbReference type="ARBA" id="ARBA00009998"/>
    </source>
</evidence>
<dbReference type="AlphaFoldDB" id="A0A177KRI1"/>
<evidence type="ECO:0000256" key="5">
    <source>
        <dbReference type="ARBA" id="ARBA00022839"/>
    </source>
</evidence>
<comment type="function">
    <text evidence="6">Bidirectionally degrades single-stranded DNA into large acid-insoluble oligonucleotides, which are then degraded further into small acid-soluble oligonucleotides.</text>
</comment>
<dbReference type="Proteomes" id="UP000077271">
    <property type="component" value="Unassembled WGS sequence"/>
</dbReference>
<dbReference type="HAMAP" id="MF_00337">
    <property type="entry name" value="Exonuc_7_S"/>
    <property type="match status" value="1"/>
</dbReference>
<dbReference type="GO" id="GO:0006308">
    <property type="term" value="P:DNA catabolic process"/>
    <property type="evidence" value="ECO:0007669"/>
    <property type="project" value="UniProtKB-UniRule"/>
</dbReference>
<keyword evidence="3 6" id="KW-0540">Nuclease</keyword>
<dbReference type="PANTHER" id="PTHR34137">
    <property type="entry name" value="EXODEOXYRIBONUCLEASE 7 SMALL SUBUNIT"/>
    <property type="match status" value="1"/>
</dbReference>
<dbReference type="InterPro" id="IPR037004">
    <property type="entry name" value="Exonuc_VII_ssu_sf"/>
</dbReference>
<sequence>MMKSEELSFEQAMEQLEKITARLEEGDVPLEEALEEYKRGMELSALCHTKLKKAESDLAKIVTKEGEESFQLDGEKQ</sequence>
<proteinExistence type="inferred from homology"/>
<comment type="catalytic activity">
    <reaction evidence="6">
        <text>Exonucleolytic cleavage in either 5'- to 3'- or 3'- to 5'-direction to yield nucleoside 5'-phosphates.</text>
        <dbReference type="EC" id="3.1.11.6"/>
    </reaction>
</comment>
<evidence type="ECO:0000256" key="4">
    <source>
        <dbReference type="ARBA" id="ARBA00022801"/>
    </source>
</evidence>
<keyword evidence="5 6" id="KW-0269">Exonuclease</keyword>
<keyword evidence="2 6" id="KW-0963">Cytoplasm</keyword>
<dbReference type="GO" id="GO:0008855">
    <property type="term" value="F:exodeoxyribonuclease VII activity"/>
    <property type="evidence" value="ECO:0007669"/>
    <property type="project" value="UniProtKB-UniRule"/>
</dbReference>
<evidence type="ECO:0000313" key="8">
    <source>
        <dbReference type="Proteomes" id="UP000077271"/>
    </source>
</evidence>
<reference evidence="7 8" key="1">
    <citation type="submission" date="2016-01" db="EMBL/GenBank/DDBJ databases">
        <title>Investigation of taxonomic status of Bacillus aminovorans.</title>
        <authorList>
            <person name="Verma A."/>
            <person name="Pal Y."/>
            <person name="Krishnamurthi S."/>
        </authorList>
    </citation>
    <scope>NUCLEOTIDE SEQUENCE [LARGE SCALE GENOMIC DNA]</scope>
    <source>
        <strain evidence="7 8">DSM 4337</strain>
    </source>
</reference>
<evidence type="ECO:0000256" key="6">
    <source>
        <dbReference type="HAMAP-Rule" id="MF_00337"/>
    </source>
</evidence>
<dbReference type="InterPro" id="IPR003761">
    <property type="entry name" value="Exonuc_VII_S"/>
</dbReference>
<dbReference type="PIRSF" id="PIRSF006488">
    <property type="entry name" value="Exonuc_VII_S"/>
    <property type="match status" value="1"/>
</dbReference>
<gene>
    <name evidence="6" type="primary">xseB</name>
    <name evidence="7" type="ORF">AWH48_04700</name>
</gene>
<comment type="subcellular location">
    <subcellularLocation>
        <location evidence="6">Cytoplasm</location>
    </subcellularLocation>
</comment>
<comment type="subunit">
    <text evidence="6">Heterooligomer composed of large and small subunits.</text>
</comment>